<protein>
    <submittedName>
        <fullName evidence="1">Uncharacterized protein</fullName>
    </submittedName>
</protein>
<name>A0AAD2K0N7_9AGAR</name>
<accession>A0AAD2K0N7</accession>
<gene>
    <name evidence="1" type="ORF">MYCIT1_LOCUS15572</name>
</gene>
<comment type="caution">
    <text evidence="1">The sequence shown here is derived from an EMBL/GenBank/DDBJ whole genome shotgun (WGS) entry which is preliminary data.</text>
</comment>
<organism evidence="1 2">
    <name type="scientific">Mycena citricolor</name>
    <dbReference type="NCBI Taxonomy" id="2018698"/>
    <lineage>
        <taxon>Eukaryota</taxon>
        <taxon>Fungi</taxon>
        <taxon>Dikarya</taxon>
        <taxon>Basidiomycota</taxon>
        <taxon>Agaricomycotina</taxon>
        <taxon>Agaricomycetes</taxon>
        <taxon>Agaricomycetidae</taxon>
        <taxon>Agaricales</taxon>
        <taxon>Marasmiineae</taxon>
        <taxon>Mycenaceae</taxon>
        <taxon>Mycena</taxon>
    </lineage>
</organism>
<keyword evidence="2" id="KW-1185">Reference proteome</keyword>
<dbReference type="EMBL" id="CAVNYO010000169">
    <property type="protein sequence ID" value="CAK5270834.1"/>
    <property type="molecule type" value="Genomic_DNA"/>
</dbReference>
<sequence length="75" mass="8112">TDLSHGRGKRACRAKRSLNLAQRAFDGGHGHGHGLCPFSETSFFPELSSLIAAALPVVDIAYSIRAQHLNIRDAQ</sequence>
<dbReference type="AlphaFoldDB" id="A0AAD2K0N7"/>
<reference evidence="1" key="1">
    <citation type="submission" date="2023-11" db="EMBL/GenBank/DDBJ databases">
        <authorList>
            <person name="De Vega J J."/>
            <person name="De Vega J J."/>
        </authorList>
    </citation>
    <scope>NUCLEOTIDE SEQUENCE</scope>
</reference>
<proteinExistence type="predicted"/>
<dbReference type="Proteomes" id="UP001295794">
    <property type="component" value="Unassembled WGS sequence"/>
</dbReference>
<evidence type="ECO:0000313" key="1">
    <source>
        <dbReference type="EMBL" id="CAK5270834.1"/>
    </source>
</evidence>
<feature type="non-terminal residue" evidence="1">
    <location>
        <position position="1"/>
    </location>
</feature>
<evidence type="ECO:0000313" key="2">
    <source>
        <dbReference type="Proteomes" id="UP001295794"/>
    </source>
</evidence>